<evidence type="ECO:0000259" key="1">
    <source>
        <dbReference type="PROSITE" id="PS51186"/>
    </source>
</evidence>
<dbReference type="SUPFAM" id="SSF55729">
    <property type="entry name" value="Acyl-CoA N-acyltransferases (Nat)"/>
    <property type="match status" value="1"/>
</dbReference>
<dbReference type="Pfam" id="PF00583">
    <property type="entry name" value="Acetyltransf_1"/>
    <property type="match status" value="1"/>
</dbReference>
<dbReference type="InterPro" id="IPR016181">
    <property type="entry name" value="Acyl_CoA_acyltransferase"/>
</dbReference>
<dbReference type="CDD" id="cd04301">
    <property type="entry name" value="NAT_SF"/>
    <property type="match status" value="1"/>
</dbReference>
<dbReference type="STRING" id="1120996.SAMN02746066_00933"/>
<dbReference type="AlphaFoldDB" id="A0A1M7GAG6"/>
<feature type="domain" description="N-acetyltransferase" evidence="1">
    <location>
        <begin position="4"/>
        <end position="162"/>
    </location>
</feature>
<evidence type="ECO:0000313" key="2">
    <source>
        <dbReference type="EMBL" id="SHM13115.1"/>
    </source>
</evidence>
<protein>
    <submittedName>
        <fullName evidence="2">Phosphinothricin acetyltransferase</fullName>
    </submittedName>
</protein>
<proteinExistence type="predicted"/>
<dbReference type="PROSITE" id="PS51186">
    <property type="entry name" value="GNAT"/>
    <property type="match status" value="1"/>
</dbReference>
<organism evidence="2 3">
    <name type="scientific">Anaerosporobacter mobilis DSM 15930</name>
    <dbReference type="NCBI Taxonomy" id="1120996"/>
    <lineage>
        <taxon>Bacteria</taxon>
        <taxon>Bacillati</taxon>
        <taxon>Bacillota</taxon>
        <taxon>Clostridia</taxon>
        <taxon>Lachnospirales</taxon>
        <taxon>Lachnospiraceae</taxon>
        <taxon>Anaerosporobacter</taxon>
    </lineage>
</organism>
<keyword evidence="2" id="KW-0808">Transferase</keyword>
<name>A0A1M7GAG6_9FIRM</name>
<dbReference type="RefSeq" id="WP_073283595.1">
    <property type="nucleotide sequence ID" value="NZ_FRCP01000006.1"/>
</dbReference>
<keyword evidence="3" id="KW-1185">Reference proteome</keyword>
<sequence length="164" mass="18936">MNKCMIRRMNELDWDRVSEIYIQGLETNLSTFQTECPSYEEWNASHLEDCRLVAVIEDQVVGFAALAPTSKREVYRGVVEVSLYVDAGFKNCKIGTTLLKTLIVDSEKKGYWTLCSSIIAENVASIRVHERCGFRQVGYREKIAKDRFGRWRNTIVMEKRSNLV</sequence>
<dbReference type="InterPro" id="IPR000182">
    <property type="entry name" value="GNAT_dom"/>
</dbReference>
<dbReference type="GO" id="GO:0016747">
    <property type="term" value="F:acyltransferase activity, transferring groups other than amino-acyl groups"/>
    <property type="evidence" value="ECO:0007669"/>
    <property type="project" value="InterPro"/>
</dbReference>
<reference evidence="2 3" key="1">
    <citation type="submission" date="2016-11" db="EMBL/GenBank/DDBJ databases">
        <authorList>
            <person name="Jaros S."/>
            <person name="Januszkiewicz K."/>
            <person name="Wedrychowicz H."/>
        </authorList>
    </citation>
    <scope>NUCLEOTIDE SEQUENCE [LARGE SCALE GENOMIC DNA]</scope>
    <source>
        <strain evidence="2 3">DSM 15930</strain>
    </source>
</reference>
<accession>A0A1M7GAG6</accession>
<gene>
    <name evidence="2" type="ORF">SAMN02746066_00933</name>
</gene>
<evidence type="ECO:0000313" key="3">
    <source>
        <dbReference type="Proteomes" id="UP000184038"/>
    </source>
</evidence>
<dbReference type="EMBL" id="FRCP01000006">
    <property type="protein sequence ID" value="SHM13115.1"/>
    <property type="molecule type" value="Genomic_DNA"/>
</dbReference>
<dbReference type="Proteomes" id="UP000184038">
    <property type="component" value="Unassembled WGS sequence"/>
</dbReference>
<dbReference type="Gene3D" id="3.40.630.30">
    <property type="match status" value="1"/>
</dbReference>